<keyword evidence="5" id="KW-0677">Repeat</keyword>
<evidence type="ECO:0000313" key="11">
    <source>
        <dbReference type="Ensembl" id="ENSAOCP00000056187.1"/>
    </source>
</evidence>
<dbReference type="GeneTree" id="ENSGT00390000015874"/>
<dbReference type="GO" id="GO:0061564">
    <property type="term" value="P:axon development"/>
    <property type="evidence" value="ECO:0007669"/>
    <property type="project" value="TreeGrafter"/>
</dbReference>
<keyword evidence="7" id="KW-1133">Transmembrane helix</keyword>
<dbReference type="InterPro" id="IPR023395">
    <property type="entry name" value="MCP_dom_sf"/>
</dbReference>
<feature type="region of interest" description="Disordered" evidence="10">
    <location>
        <begin position="41"/>
        <end position="73"/>
    </location>
</feature>
<dbReference type="Ensembl" id="ENSAOCT00000077729.1">
    <property type="protein sequence ID" value="ENSAOCP00000056187.1"/>
    <property type="gene ID" value="ENSAOCG00000005237.2"/>
</dbReference>
<dbReference type="Proteomes" id="UP001501940">
    <property type="component" value="Chromosome 17"/>
</dbReference>
<organism evidence="11 12">
    <name type="scientific">Amphiprion ocellaris</name>
    <name type="common">Clown anemonefish</name>
    <dbReference type="NCBI Taxonomy" id="80972"/>
    <lineage>
        <taxon>Eukaryota</taxon>
        <taxon>Metazoa</taxon>
        <taxon>Chordata</taxon>
        <taxon>Craniata</taxon>
        <taxon>Vertebrata</taxon>
        <taxon>Euteleostomi</taxon>
        <taxon>Actinopterygii</taxon>
        <taxon>Neopterygii</taxon>
        <taxon>Teleostei</taxon>
        <taxon>Neoteleostei</taxon>
        <taxon>Acanthomorphata</taxon>
        <taxon>Ovalentaria</taxon>
        <taxon>Pomacentridae</taxon>
        <taxon>Amphiprion</taxon>
    </lineage>
</organism>
<keyword evidence="6" id="KW-1000">Mitochondrion outer membrane</keyword>
<feature type="compositionally biased region" description="Basic and acidic residues" evidence="10">
    <location>
        <begin position="55"/>
        <end position="66"/>
    </location>
</feature>
<dbReference type="Gene3D" id="1.50.40.10">
    <property type="entry name" value="Mitochondrial carrier domain"/>
    <property type="match status" value="1"/>
</dbReference>
<evidence type="ECO:0000256" key="8">
    <source>
        <dbReference type="ARBA" id="ARBA00023128"/>
    </source>
</evidence>
<comment type="similarity">
    <text evidence="2">Belongs to the mitochondrial carrier (TC 2.A.29) family.</text>
</comment>
<evidence type="ECO:0000313" key="12">
    <source>
        <dbReference type="Proteomes" id="UP001501940"/>
    </source>
</evidence>
<evidence type="ECO:0000256" key="9">
    <source>
        <dbReference type="ARBA" id="ARBA00023136"/>
    </source>
</evidence>
<keyword evidence="9" id="KW-0472">Membrane</keyword>
<keyword evidence="8" id="KW-0496">Mitochondrion</keyword>
<reference evidence="11" key="3">
    <citation type="submission" date="2025-09" db="UniProtKB">
        <authorList>
            <consortium name="Ensembl"/>
        </authorList>
    </citation>
    <scope>IDENTIFICATION</scope>
</reference>
<evidence type="ECO:0000256" key="10">
    <source>
        <dbReference type="SAM" id="MobiDB-lite"/>
    </source>
</evidence>
<keyword evidence="3" id="KW-0813">Transport</keyword>
<comment type="subcellular location">
    <subcellularLocation>
        <location evidence="1">Mitochondrion outer membrane</location>
        <topology evidence="1">Multi-pass membrane protein</topology>
    </subcellularLocation>
</comment>
<keyword evidence="12" id="KW-1185">Reference proteome</keyword>
<evidence type="ECO:0000256" key="4">
    <source>
        <dbReference type="ARBA" id="ARBA00022692"/>
    </source>
</evidence>
<dbReference type="GO" id="GO:0005741">
    <property type="term" value="C:mitochondrial outer membrane"/>
    <property type="evidence" value="ECO:0007669"/>
    <property type="project" value="UniProtKB-SubCell"/>
</dbReference>
<dbReference type="AlphaFoldDB" id="A0AAQ5YTR5"/>
<keyword evidence="4" id="KW-0812">Transmembrane</keyword>
<evidence type="ECO:0000256" key="6">
    <source>
        <dbReference type="ARBA" id="ARBA00022787"/>
    </source>
</evidence>
<feature type="region of interest" description="Disordered" evidence="10">
    <location>
        <begin position="405"/>
        <end position="430"/>
    </location>
</feature>
<feature type="compositionally biased region" description="Basic residues" evidence="10">
    <location>
        <begin position="417"/>
        <end position="430"/>
    </location>
</feature>
<dbReference type="GO" id="GO:0090149">
    <property type="term" value="P:mitochondrial membrane fission"/>
    <property type="evidence" value="ECO:0007669"/>
    <property type="project" value="InterPro"/>
</dbReference>
<proteinExistence type="inferred from homology"/>
<dbReference type="PANTHER" id="PTHR21252">
    <property type="entry name" value="TB1 PROTEIN-RELATED"/>
    <property type="match status" value="1"/>
</dbReference>
<evidence type="ECO:0000256" key="5">
    <source>
        <dbReference type="ARBA" id="ARBA00022737"/>
    </source>
</evidence>
<evidence type="ECO:0000256" key="2">
    <source>
        <dbReference type="ARBA" id="ARBA00006375"/>
    </source>
</evidence>
<accession>A0AAQ5YTR5</accession>
<dbReference type="InterPro" id="IPR039158">
    <property type="entry name" value="SLC25A46"/>
</dbReference>
<sequence>MASRRPDSFDGLGYRGRDDPLYGASYPVRSAGASAELHHHWVTTPPDIPGSRNLHPGERTPLHDEPLGEPGGPGDVHGWDAPQPGLPPAEQLNRFAGFGIGLVSLFTENVLSHPCIVFRRQCQVNYHAHCYHLTPFSAMAVMYSISKAQGVKALWKGMGSTFIVHGITLGAEGIISEFTPLPRELPHRWGCKQLAGHLLLKGVISLEMSHHRGCWIASVKAWLVSWGSALLTATACFLWASCCFPPHCTPCCATSSPPLSSGWRCGCTRGAESSGPTHPTHWTPTSPSWRRRGRGLWWPTWRCFPWRRRCTASACRGRAPSLMPLMAPWPWATAAARWFCPSTRSTTASPTACTPSAVKRAEPASTAASGRWRRNMRCTGRCWPPPGRCSDCCCWTPRPRGITAETQRYRGDPSPFNKKKPNKHRGFTVV</sequence>
<reference evidence="11 12" key="1">
    <citation type="submission" date="2022-01" db="EMBL/GenBank/DDBJ databases">
        <title>A chromosome-scale genome assembly of the false clownfish, Amphiprion ocellaris.</title>
        <authorList>
            <person name="Ryu T."/>
        </authorList>
    </citation>
    <scope>NUCLEOTIDE SEQUENCE [LARGE SCALE GENOMIC DNA]</scope>
</reference>
<reference evidence="11" key="2">
    <citation type="submission" date="2025-08" db="UniProtKB">
        <authorList>
            <consortium name="Ensembl"/>
        </authorList>
    </citation>
    <scope>IDENTIFICATION</scope>
</reference>
<evidence type="ECO:0008006" key="13">
    <source>
        <dbReference type="Google" id="ProtNLM"/>
    </source>
</evidence>
<dbReference type="InterPro" id="IPR018108">
    <property type="entry name" value="MCP_transmembrane"/>
</dbReference>
<evidence type="ECO:0000256" key="7">
    <source>
        <dbReference type="ARBA" id="ARBA00022989"/>
    </source>
</evidence>
<dbReference type="PANTHER" id="PTHR21252:SF2">
    <property type="entry name" value="MITOCHONDRIAL OUTER MEMBRANE PROTEIN SLC25A46"/>
    <property type="match status" value="1"/>
</dbReference>
<dbReference type="SUPFAM" id="SSF103506">
    <property type="entry name" value="Mitochondrial carrier"/>
    <property type="match status" value="1"/>
</dbReference>
<evidence type="ECO:0000256" key="1">
    <source>
        <dbReference type="ARBA" id="ARBA00004374"/>
    </source>
</evidence>
<evidence type="ECO:0000256" key="3">
    <source>
        <dbReference type="ARBA" id="ARBA00022448"/>
    </source>
</evidence>
<protein>
    <recommendedName>
        <fullName evidence="13">Solute carrier family 25 member 46</fullName>
    </recommendedName>
</protein>
<name>A0AAQ5YTR5_AMPOC</name>
<dbReference type="Pfam" id="PF00153">
    <property type="entry name" value="Mito_carr"/>
    <property type="match status" value="1"/>
</dbReference>